<evidence type="ECO:0000313" key="3">
    <source>
        <dbReference type="Proteomes" id="UP000199361"/>
    </source>
</evidence>
<keyword evidence="1" id="KW-0812">Transmembrane</keyword>
<gene>
    <name evidence="2" type="ORF">SAMN05421811_108349</name>
</gene>
<dbReference type="EMBL" id="FOHX01000008">
    <property type="protein sequence ID" value="SEU25962.1"/>
    <property type="molecule type" value="Genomic_DNA"/>
</dbReference>
<dbReference type="STRING" id="568860.SAMN05421811_108349"/>
<accession>A0A1I0KN43</accession>
<feature type="transmembrane region" description="Helical" evidence="1">
    <location>
        <begin position="48"/>
        <end position="66"/>
    </location>
</feature>
<reference evidence="2 3" key="1">
    <citation type="submission" date="2016-10" db="EMBL/GenBank/DDBJ databases">
        <authorList>
            <person name="de Groot N.N."/>
        </authorList>
    </citation>
    <scope>NUCLEOTIDE SEQUENCE [LARGE SCALE GENOMIC DNA]</scope>
    <source>
        <strain evidence="2 3">CGMCC 4.5598</strain>
    </source>
</reference>
<feature type="transmembrane region" description="Helical" evidence="1">
    <location>
        <begin position="72"/>
        <end position="91"/>
    </location>
</feature>
<evidence type="ECO:0000256" key="1">
    <source>
        <dbReference type="SAM" id="Phobius"/>
    </source>
</evidence>
<protein>
    <submittedName>
        <fullName evidence="2">Uncharacterized protein</fullName>
    </submittedName>
</protein>
<dbReference type="AlphaFoldDB" id="A0A1I0KN43"/>
<keyword evidence="3" id="KW-1185">Reference proteome</keyword>
<evidence type="ECO:0000313" key="2">
    <source>
        <dbReference type="EMBL" id="SEU25962.1"/>
    </source>
</evidence>
<name>A0A1I0KN43_9ACTN</name>
<dbReference type="RefSeq" id="WP_245775061.1">
    <property type="nucleotide sequence ID" value="NZ_FOHX01000008.1"/>
</dbReference>
<sequence length="172" mass="18336">MGSDYGPVQVLVRDGVMQVGSDTYALRTITHIGQRKLVADKGAAWRKFVVRALLTLIFGGVLVGALGDVWTLAVLLVLAVLIWRLVAVLRLPPVYGLVIGTAGVEREAVWGTDRSEIDQLSADLTAAVGKLDLPPMTFNITHAVGRNEVINQYGAGSIGKATHHGAGNIETR</sequence>
<keyword evidence="1" id="KW-0472">Membrane</keyword>
<organism evidence="2 3">
    <name type="scientific">Nonomuraea wenchangensis</name>
    <dbReference type="NCBI Taxonomy" id="568860"/>
    <lineage>
        <taxon>Bacteria</taxon>
        <taxon>Bacillati</taxon>
        <taxon>Actinomycetota</taxon>
        <taxon>Actinomycetes</taxon>
        <taxon>Streptosporangiales</taxon>
        <taxon>Streptosporangiaceae</taxon>
        <taxon>Nonomuraea</taxon>
    </lineage>
</organism>
<dbReference type="InterPro" id="IPR045629">
    <property type="entry name" value="DUF6232"/>
</dbReference>
<dbReference type="Proteomes" id="UP000199361">
    <property type="component" value="Unassembled WGS sequence"/>
</dbReference>
<keyword evidence="1" id="KW-1133">Transmembrane helix</keyword>
<dbReference type="Pfam" id="PF19744">
    <property type="entry name" value="DUF6232"/>
    <property type="match status" value="1"/>
</dbReference>
<proteinExistence type="predicted"/>